<dbReference type="PROSITE" id="PS00108">
    <property type="entry name" value="PROTEIN_KINASE_ST"/>
    <property type="match status" value="1"/>
</dbReference>
<dbReference type="FunFam" id="1.10.150.50:FF:000031">
    <property type="entry name" value="Kinase suppressor of Ras 2"/>
    <property type="match status" value="1"/>
</dbReference>
<dbReference type="InterPro" id="IPR008271">
    <property type="entry name" value="Ser/Thr_kinase_AS"/>
</dbReference>
<protein>
    <recommendedName>
        <fullName evidence="4">non-specific serine/threonine protein kinase</fullName>
        <ecNumber evidence="4">2.7.11.1</ecNumber>
    </recommendedName>
</protein>
<organism evidence="21 22">
    <name type="scientific">Ficedula albicollis</name>
    <name type="common">Collared flycatcher</name>
    <name type="synonym">Muscicapa albicollis</name>
    <dbReference type="NCBI Taxonomy" id="59894"/>
    <lineage>
        <taxon>Eukaryota</taxon>
        <taxon>Metazoa</taxon>
        <taxon>Chordata</taxon>
        <taxon>Craniata</taxon>
        <taxon>Vertebrata</taxon>
        <taxon>Euteleostomi</taxon>
        <taxon>Archelosauria</taxon>
        <taxon>Archosauria</taxon>
        <taxon>Dinosauria</taxon>
        <taxon>Saurischia</taxon>
        <taxon>Theropoda</taxon>
        <taxon>Coelurosauria</taxon>
        <taxon>Aves</taxon>
        <taxon>Neognathae</taxon>
        <taxon>Neoaves</taxon>
        <taxon>Telluraves</taxon>
        <taxon>Australaves</taxon>
        <taxon>Passeriformes</taxon>
        <taxon>Muscicapidae</taxon>
        <taxon>Ficedula</taxon>
    </lineage>
</organism>
<dbReference type="PANTHER" id="PTHR23257:SF716">
    <property type="entry name" value="KINASE SUPPRESSOR OF RAS 1"/>
    <property type="match status" value="1"/>
</dbReference>
<dbReference type="InterPro" id="IPR001245">
    <property type="entry name" value="Ser-Thr/Tyr_kinase_cat_dom"/>
</dbReference>
<evidence type="ECO:0000256" key="3">
    <source>
        <dbReference type="ARBA" id="ARBA00005843"/>
    </source>
</evidence>
<dbReference type="CDD" id="cd20872">
    <property type="entry name" value="C1_KSR1"/>
    <property type="match status" value="1"/>
</dbReference>
<evidence type="ECO:0000256" key="6">
    <source>
        <dbReference type="ARBA" id="ARBA00022527"/>
    </source>
</evidence>
<evidence type="ECO:0000256" key="5">
    <source>
        <dbReference type="ARBA" id="ARBA00022490"/>
    </source>
</evidence>
<dbReference type="SUPFAM" id="SSF56112">
    <property type="entry name" value="Protein kinase-like (PK-like)"/>
    <property type="match status" value="1"/>
</dbReference>
<evidence type="ECO:0000256" key="15">
    <source>
        <dbReference type="ARBA" id="ARBA00023136"/>
    </source>
</evidence>
<dbReference type="EC" id="2.7.11.1" evidence="4"/>
<dbReference type="Pfam" id="PF07714">
    <property type="entry name" value="PK_Tyr_Ser-Thr"/>
    <property type="match status" value="1"/>
</dbReference>
<dbReference type="InterPro" id="IPR046861">
    <property type="entry name" value="SAM_KSR1_N"/>
</dbReference>
<evidence type="ECO:0000313" key="21">
    <source>
        <dbReference type="Ensembl" id="ENSFALP00000005132.2"/>
    </source>
</evidence>
<dbReference type="GO" id="GO:0051879">
    <property type="term" value="F:Hsp90 protein binding"/>
    <property type="evidence" value="ECO:0007669"/>
    <property type="project" value="Ensembl"/>
</dbReference>
<dbReference type="InterPro" id="IPR050167">
    <property type="entry name" value="Ser_Thr_protein_kinase"/>
</dbReference>
<evidence type="ECO:0000256" key="4">
    <source>
        <dbReference type="ARBA" id="ARBA00012513"/>
    </source>
</evidence>
<dbReference type="SMART" id="SM00220">
    <property type="entry name" value="S_TKc"/>
    <property type="match status" value="1"/>
</dbReference>
<dbReference type="FunFam" id="1.10.510.10:FF:000107">
    <property type="entry name" value="kinase suppressor of Ras 1"/>
    <property type="match status" value="1"/>
</dbReference>
<keyword evidence="5" id="KW-0963">Cytoplasm</keyword>
<dbReference type="AlphaFoldDB" id="U3JQS8"/>
<dbReference type="GO" id="GO:0005524">
    <property type="term" value="F:ATP binding"/>
    <property type="evidence" value="ECO:0007669"/>
    <property type="project" value="UniProtKB-KW"/>
</dbReference>
<dbReference type="GO" id="GO:0016020">
    <property type="term" value="C:membrane"/>
    <property type="evidence" value="ECO:0007669"/>
    <property type="project" value="UniProtKB-SubCell"/>
</dbReference>
<evidence type="ECO:0000313" key="22">
    <source>
        <dbReference type="Proteomes" id="UP000016665"/>
    </source>
</evidence>
<dbReference type="InterPro" id="IPR046933">
    <property type="entry name" value="SAM_KSR1_N_sf"/>
</dbReference>
<dbReference type="InterPro" id="IPR011009">
    <property type="entry name" value="Kinase-like_dom_sf"/>
</dbReference>
<evidence type="ECO:0000256" key="18">
    <source>
        <dbReference type="SAM" id="MobiDB-lite"/>
    </source>
</evidence>
<keyword evidence="7" id="KW-0597">Phosphoprotein</keyword>
<dbReference type="PANTHER" id="PTHR23257">
    <property type="entry name" value="SERINE-THREONINE PROTEIN KINASE"/>
    <property type="match status" value="1"/>
</dbReference>
<dbReference type="GO" id="GO:0042127">
    <property type="term" value="P:regulation of cell population proliferation"/>
    <property type="evidence" value="ECO:0007669"/>
    <property type="project" value="Ensembl"/>
</dbReference>
<evidence type="ECO:0000256" key="1">
    <source>
        <dbReference type="ARBA" id="ARBA00004170"/>
    </source>
</evidence>
<keyword evidence="22" id="KW-1185">Reference proteome</keyword>
<dbReference type="PROSITE" id="PS00479">
    <property type="entry name" value="ZF_DAG_PE_1"/>
    <property type="match status" value="1"/>
</dbReference>
<dbReference type="PROSITE" id="PS50011">
    <property type="entry name" value="PROTEIN_KINASE_DOM"/>
    <property type="match status" value="1"/>
</dbReference>
<dbReference type="GO" id="GO:0071889">
    <property type="term" value="F:14-3-3 protein binding"/>
    <property type="evidence" value="ECO:0007669"/>
    <property type="project" value="Ensembl"/>
</dbReference>
<evidence type="ECO:0000256" key="9">
    <source>
        <dbReference type="ARBA" id="ARBA00022723"/>
    </source>
</evidence>
<feature type="compositionally biased region" description="Acidic residues" evidence="18">
    <location>
        <begin position="391"/>
        <end position="400"/>
    </location>
</feature>
<keyword evidence="15" id="KW-0472">Membrane</keyword>
<dbReference type="InterPro" id="IPR002219">
    <property type="entry name" value="PKC_DAG/PE"/>
</dbReference>
<evidence type="ECO:0000256" key="14">
    <source>
        <dbReference type="ARBA" id="ARBA00022840"/>
    </source>
</evidence>
<dbReference type="GO" id="GO:0008270">
    <property type="term" value="F:zinc ion binding"/>
    <property type="evidence" value="ECO:0007669"/>
    <property type="project" value="UniProtKB-KW"/>
</dbReference>
<evidence type="ECO:0000256" key="13">
    <source>
        <dbReference type="ARBA" id="ARBA00022833"/>
    </source>
</evidence>
<comment type="subcellular location">
    <subcellularLocation>
        <location evidence="2">Cytoplasm</location>
    </subcellularLocation>
    <subcellularLocation>
        <location evidence="1">Membrane</location>
        <topology evidence="1">Peripheral membrane protein</topology>
    </subcellularLocation>
</comment>
<evidence type="ECO:0000256" key="12">
    <source>
        <dbReference type="ARBA" id="ARBA00022777"/>
    </source>
</evidence>
<feature type="domain" description="Protein kinase" evidence="19">
    <location>
        <begin position="433"/>
        <end position="703"/>
    </location>
</feature>
<reference evidence="21" key="2">
    <citation type="submission" date="2025-08" db="UniProtKB">
        <authorList>
            <consortium name="Ensembl"/>
        </authorList>
    </citation>
    <scope>IDENTIFICATION</scope>
</reference>
<evidence type="ECO:0000256" key="7">
    <source>
        <dbReference type="ARBA" id="ARBA00022553"/>
    </source>
</evidence>
<feature type="compositionally biased region" description="Low complexity" evidence="18">
    <location>
        <begin position="317"/>
        <end position="341"/>
    </location>
</feature>
<keyword evidence="14" id="KW-0067">ATP-binding</keyword>
<dbReference type="GeneTree" id="ENSGT00940000156066"/>
<sequence>GLRTKCAASNDLTQQEIRTLEVKLIDYIHRQRQCKLSVPLSDRTAELNSYPRFHDWLDIVNVRKEVVQRIPEELTLDALLEMNESKVKETMKRCGARDEECSRLNGALSCLRKVTESGGELRDDVPVALPERRDSSSSQPDPAWAPITVTPPATPQPRRRHRPKPPRTPPPPCRKVFQLLPSFPTLTRSKSHESQLGNRIDELSQGSPQMVRRDFGLAVTHRFSTKSWLSQICQVCQKSMMFGVKCKYCRLKCHNKCTKEAPACRISFLPITKIRRTESVPSDINNPVDRPTEPQFGTLPKALTKKEHPPAINHLDSSSNPSSTTSSTPSSPAPFQSSNPPSATPPPNPSPMGQRDGRFNFPGKVLSARRAHLSLPLFGQVEEPEASKSEAEDDEDEVEDLPSRRPHLPGMIYRKPSQTSVYLQEWDIPFEQIQLGDPIGQGRWGKVYKGKWHGEVAIRLLEIDGNNQDHLKLFKKEVMNYRQTRHENVVLFMGACMNPPHLAIITSFCKGRTLHSFVRDPKISLDINKTRQIAQEIIKGMGYLHAKGIVHKDLKSKNVFYDNGKVVITDFGLFGISGVVQEGRRENELKLPHDWLCYLAPEIVREMAPGKDEDKLPFSKAADIYAFGTVWYELQAREWPFRSQPAEALIWQIGSGQGVRQVLATASLGKEVNEILSACWAFDLSERPSFTVLMEMLEKLPKLNRRLSHPGHFWKSADINSSKVVLRFERFGLGILEASNPKL</sequence>
<dbReference type="FunFam" id="3.30.60.20:FF:000010">
    <property type="entry name" value="Putative kinase suppressor of Ras 1"/>
    <property type="match status" value="1"/>
</dbReference>
<evidence type="ECO:0000256" key="11">
    <source>
        <dbReference type="ARBA" id="ARBA00022771"/>
    </source>
</evidence>
<keyword evidence="11" id="KW-0863">Zinc-finger</keyword>
<dbReference type="InterPro" id="IPR013761">
    <property type="entry name" value="SAM/pointed_sf"/>
</dbReference>
<feature type="domain" description="Phorbol-ester/DAG-type" evidence="20">
    <location>
        <begin position="220"/>
        <end position="264"/>
    </location>
</feature>
<evidence type="ECO:0000259" key="20">
    <source>
        <dbReference type="PROSITE" id="PS50081"/>
    </source>
</evidence>
<comment type="similarity">
    <text evidence="3">Belongs to the protein kinase superfamily. TKL Ser/Thr protein kinase family.</text>
</comment>
<dbReference type="GO" id="GO:0005078">
    <property type="term" value="F:MAP-kinase scaffold activity"/>
    <property type="evidence" value="ECO:0007669"/>
    <property type="project" value="Ensembl"/>
</dbReference>
<dbReference type="SMART" id="SM00109">
    <property type="entry name" value="C1"/>
    <property type="match status" value="1"/>
</dbReference>
<keyword evidence="12" id="KW-0418">Kinase</keyword>
<evidence type="ECO:0000256" key="16">
    <source>
        <dbReference type="ARBA" id="ARBA00047899"/>
    </source>
</evidence>
<dbReference type="Gene3D" id="3.30.60.20">
    <property type="match status" value="1"/>
</dbReference>
<keyword evidence="10" id="KW-0547">Nucleotide-binding</keyword>
<dbReference type="Gene3D" id="6.10.140.1120">
    <property type="match status" value="1"/>
</dbReference>
<dbReference type="eggNOG" id="KOG0193">
    <property type="taxonomic scope" value="Eukaryota"/>
</dbReference>
<evidence type="ECO:0000256" key="10">
    <source>
        <dbReference type="ARBA" id="ARBA00022741"/>
    </source>
</evidence>
<dbReference type="GO" id="GO:0051087">
    <property type="term" value="F:protein-folding chaperone binding"/>
    <property type="evidence" value="ECO:0007669"/>
    <property type="project" value="Ensembl"/>
</dbReference>
<feature type="region of interest" description="Disordered" evidence="18">
    <location>
        <begin position="309"/>
        <end position="361"/>
    </location>
</feature>
<dbReference type="Proteomes" id="UP000016665">
    <property type="component" value="Chromosome 19"/>
</dbReference>
<keyword evidence="13" id="KW-0862">Zinc</keyword>
<proteinExistence type="inferred from homology"/>
<reference evidence="21 22" key="1">
    <citation type="journal article" date="2012" name="Nature">
        <title>The genomic landscape of species divergence in Ficedula flycatchers.</title>
        <authorList>
            <person name="Ellegren H."/>
            <person name="Smeds L."/>
            <person name="Burri R."/>
            <person name="Olason P.I."/>
            <person name="Backstrom N."/>
            <person name="Kawakami T."/>
            <person name="Kunstner A."/>
            <person name="Makinen H."/>
            <person name="Nadachowska-Brzyska K."/>
            <person name="Qvarnstrom A."/>
            <person name="Uebbing S."/>
            <person name="Wolf J.B."/>
        </authorList>
    </citation>
    <scope>NUCLEOTIDE SEQUENCE [LARGE SCALE GENOMIC DNA]</scope>
</reference>
<evidence type="ECO:0000256" key="17">
    <source>
        <dbReference type="ARBA" id="ARBA00048679"/>
    </source>
</evidence>
<dbReference type="STRING" id="59894.ENSFALP00000005132"/>
<dbReference type="Gene3D" id="1.10.510.10">
    <property type="entry name" value="Transferase(Phosphotransferase) domain 1"/>
    <property type="match status" value="1"/>
</dbReference>
<gene>
    <name evidence="21" type="primary">KSR1</name>
</gene>
<evidence type="ECO:0000256" key="8">
    <source>
        <dbReference type="ARBA" id="ARBA00022679"/>
    </source>
</evidence>
<keyword evidence="8" id="KW-0808">Transferase</keyword>
<feature type="region of interest" description="Disordered" evidence="18">
    <location>
        <begin position="122"/>
        <end position="174"/>
    </location>
</feature>
<accession>U3JQS8</accession>
<dbReference type="GO" id="GO:0043410">
    <property type="term" value="P:positive regulation of MAPK cascade"/>
    <property type="evidence" value="ECO:0007669"/>
    <property type="project" value="Ensembl"/>
</dbReference>
<dbReference type="Ensembl" id="ENSFALT00000005157.2">
    <property type="protein sequence ID" value="ENSFALP00000005132.2"/>
    <property type="gene ID" value="ENSFALG00000004926.2"/>
</dbReference>
<dbReference type="InterPro" id="IPR000719">
    <property type="entry name" value="Prot_kinase_dom"/>
</dbReference>
<dbReference type="Gene3D" id="1.10.150.50">
    <property type="entry name" value="Transcription Factor, Ets-1"/>
    <property type="match status" value="1"/>
</dbReference>
<dbReference type="GO" id="GO:0031434">
    <property type="term" value="F:mitogen-activated protein kinase kinase binding"/>
    <property type="evidence" value="ECO:0007669"/>
    <property type="project" value="Ensembl"/>
</dbReference>
<comment type="catalytic activity">
    <reaction evidence="17">
        <text>L-seryl-[protein] + ATP = O-phospho-L-seryl-[protein] + ADP + H(+)</text>
        <dbReference type="Rhea" id="RHEA:17989"/>
        <dbReference type="Rhea" id="RHEA-COMP:9863"/>
        <dbReference type="Rhea" id="RHEA-COMP:11604"/>
        <dbReference type="ChEBI" id="CHEBI:15378"/>
        <dbReference type="ChEBI" id="CHEBI:29999"/>
        <dbReference type="ChEBI" id="CHEBI:30616"/>
        <dbReference type="ChEBI" id="CHEBI:83421"/>
        <dbReference type="ChEBI" id="CHEBI:456216"/>
        <dbReference type="EC" id="2.7.11.1"/>
    </reaction>
</comment>
<reference evidence="21" key="3">
    <citation type="submission" date="2025-09" db="UniProtKB">
        <authorList>
            <consortium name="Ensembl"/>
        </authorList>
    </citation>
    <scope>IDENTIFICATION</scope>
</reference>
<evidence type="ECO:0000259" key="19">
    <source>
        <dbReference type="PROSITE" id="PS50011"/>
    </source>
</evidence>
<dbReference type="Pfam" id="PF20406">
    <property type="entry name" value="SAM_KSR1_N"/>
    <property type="match status" value="1"/>
</dbReference>
<dbReference type="HOGENOM" id="CLU_006812_0_0_1"/>
<keyword evidence="6" id="KW-0723">Serine/threonine-protein kinase</keyword>
<feature type="compositionally biased region" description="Basic and acidic residues" evidence="18">
    <location>
        <begin position="122"/>
        <end position="135"/>
    </location>
</feature>
<dbReference type="PROSITE" id="PS50081">
    <property type="entry name" value="ZF_DAG_PE_2"/>
    <property type="match status" value="1"/>
</dbReference>
<dbReference type="GO" id="GO:0004674">
    <property type="term" value="F:protein serine/threonine kinase activity"/>
    <property type="evidence" value="ECO:0007669"/>
    <property type="project" value="UniProtKB-KW"/>
</dbReference>
<evidence type="ECO:0000256" key="2">
    <source>
        <dbReference type="ARBA" id="ARBA00004496"/>
    </source>
</evidence>
<dbReference type="GO" id="GO:0005783">
    <property type="term" value="C:endoplasmic reticulum"/>
    <property type="evidence" value="ECO:0007669"/>
    <property type="project" value="TreeGrafter"/>
</dbReference>
<dbReference type="GO" id="GO:0007265">
    <property type="term" value="P:Ras protein signal transduction"/>
    <property type="evidence" value="ECO:0007669"/>
    <property type="project" value="Ensembl"/>
</dbReference>
<dbReference type="InterPro" id="IPR046349">
    <property type="entry name" value="C1-like_sf"/>
</dbReference>
<keyword evidence="9" id="KW-0479">Metal-binding</keyword>
<feature type="region of interest" description="Disordered" evidence="18">
    <location>
        <begin position="376"/>
        <end position="412"/>
    </location>
</feature>
<comment type="catalytic activity">
    <reaction evidence="16">
        <text>L-threonyl-[protein] + ATP = O-phospho-L-threonyl-[protein] + ADP + H(+)</text>
        <dbReference type="Rhea" id="RHEA:46608"/>
        <dbReference type="Rhea" id="RHEA-COMP:11060"/>
        <dbReference type="Rhea" id="RHEA-COMP:11605"/>
        <dbReference type="ChEBI" id="CHEBI:15378"/>
        <dbReference type="ChEBI" id="CHEBI:30013"/>
        <dbReference type="ChEBI" id="CHEBI:30616"/>
        <dbReference type="ChEBI" id="CHEBI:61977"/>
        <dbReference type="ChEBI" id="CHEBI:456216"/>
        <dbReference type="EC" id="2.7.11.1"/>
    </reaction>
</comment>
<dbReference type="SUPFAM" id="SSF57889">
    <property type="entry name" value="Cysteine-rich domain"/>
    <property type="match status" value="1"/>
</dbReference>
<name>U3JQS8_FICAL</name>
<dbReference type="CDD" id="cd14152">
    <property type="entry name" value="STKc_KSR1"/>
    <property type="match status" value="1"/>
</dbReference>
<dbReference type="GO" id="GO:0005829">
    <property type="term" value="C:cytosol"/>
    <property type="evidence" value="ECO:0007669"/>
    <property type="project" value="Ensembl"/>
</dbReference>
<dbReference type="FunFam" id="3.30.200.20:FF:000034">
    <property type="entry name" value="Kinase suppressor of Ras 1"/>
    <property type="match status" value="1"/>
</dbReference>
<dbReference type="Gene3D" id="3.30.200.20">
    <property type="entry name" value="Phosphorylase Kinase, domain 1"/>
    <property type="match status" value="1"/>
</dbReference>